<dbReference type="PROSITE" id="PS51450">
    <property type="entry name" value="LRR"/>
    <property type="match status" value="1"/>
</dbReference>
<dbReference type="SMART" id="SM00369">
    <property type="entry name" value="LRR_TYP"/>
    <property type="match status" value="8"/>
</dbReference>
<evidence type="ECO:0000256" key="5">
    <source>
        <dbReference type="ARBA" id="ARBA00022692"/>
    </source>
</evidence>
<dbReference type="InterPro" id="IPR013210">
    <property type="entry name" value="LRR_N_plant-typ"/>
</dbReference>
<comment type="similarity">
    <text evidence="2">Belongs to the RLP family.</text>
</comment>
<feature type="signal peptide" evidence="13">
    <location>
        <begin position="1"/>
        <end position="22"/>
    </location>
</feature>
<keyword evidence="3" id="KW-1003">Cell membrane</keyword>
<feature type="chain" id="PRO_5035902735" description="Leucine-rich repeat-containing N-terminal plant-type domain-containing protein" evidence="13">
    <location>
        <begin position="23"/>
        <end position="1015"/>
    </location>
</feature>
<keyword evidence="11" id="KW-0325">Glycoprotein</keyword>
<dbReference type="InterPro" id="IPR001611">
    <property type="entry name" value="Leu-rich_rpt"/>
</dbReference>
<evidence type="ECO:0000256" key="10">
    <source>
        <dbReference type="ARBA" id="ARBA00023170"/>
    </source>
</evidence>
<evidence type="ECO:0000256" key="12">
    <source>
        <dbReference type="SAM" id="Phobius"/>
    </source>
</evidence>
<dbReference type="PANTHER" id="PTHR48061">
    <property type="entry name" value="LEUCINE-RICH REPEAT RECEPTOR PROTEIN KINASE EMS1-LIKE-RELATED"/>
    <property type="match status" value="1"/>
</dbReference>
<keyword evidence="16" id="KW-1185">Reference proteome</keyword>
<dbReference type="Proteomes" id="UP000015106">
    <property type="component" value="Chromosome 3"/>
</dbReference>
<protein>
    <recommendedName>
        <fullName evidence="14">Leucine-rich repeat-containing N-terminal plant-type domain-containing protein</fullName>
    </recommendedName>
</protein>
<feature type="domain" description="Leucine-rich repeat-containing N-terminal plant-type" evidence="14">
    <location>
        <begin position="45"/>
        <end position="85"/>
    </location>
</feature>
<evidence type="ECO:0000313" key="16">
    <source>
        <dbReference type="Proteomes" id="UP000015106"/>
    </source>
</evidence>
<keyword evidence="6 13" id="KW-0732">Signal</keyword>
<evidence type="ECO:0000256" key="8">
    <source>
        <dbReference type="ARBA" id="ARBA00022989"/>
    </source>
</evidence>
<dbReference type="FunFam" id="3.80.10.10:FF:000470">
    <property type="entry name" value="LRR receptor-like serine/threonine-protein kinase RPK2"/>
    <property type="match status" value="1"/>
</dbReference>
<dbReference type="AlphaFoldDB" id="A0A8R7PPZ4"/>
<organism evidence="15 16">
    <name type="scientific">Triticum urartu</name>
    <name type="common">Red wild einkorn</name>
    <name type="synonym">Crithodium urartu</name>
    <dbReference type="NCBI Taxonomy" id="4572"/>
    <lineage>
        <taxon>Eukaryota</taxon>
        <taxon>Viridiplantae</taxon>
        <taxon>Streptophyta</taxon>
        <taxon>Embryophyta</taxon>
        <taxon>Tracheophyta</taxon>
        <taxon>Spermatophyta</taxon>
        <taxon>Magnoliopsida</taxon>
        <taxon>Liliopsida</taxon>
        <taxon>Poales</taxon>
        <taxon>Poaceae</taxon>
        <taxon>BOP clade</taxon>
        <taxon>Pooideae</taxon>
        <taxon>Triticodae</taxon>
        <taxon>Triticeae</taxon>
        <taxon>Triticinae</taxon>
        <taxon>Triticum</taxon>
    </lineage>
</organism>
<evidence type="ECO:0000313" key="15">
    <source>
        <dbReference type="EnsemblPlants" id="TuG1812G0300001136.01.T01.cds451134"/>
    </source>
</evidence>
<keyword evidence="7" id="KW-0677">Repeat</keyword>
<dbReference type="Pfam" id="PF00560">
    <property type="entry name" value="LRR_1"/>
    <property type="match status" value="6"/>
</dbReference>
<dbReference type="GO" id="GO:0051606">
    <property type="term" value="P:detection of stimulus"/>
    <property type="evidence" value="ECO:0007669"/>
    <property type="project" value="UniProtKB-ARBA"/>
</dbReference>
<evidence type="ECO:0000256" key="2">
    <source>
        <dbReference type="ARBA" id="ARBA00009592"/>
    </source>
</evidence>
<evidence type="ECO:0000256" key="1">
    <source>
        <dbReference type="ARBA" id="ARBA00004251"/>
    </source>
</evidence>
<reference evidence="15" key="2">
    <citation type="submission" date="2018-03" db="EMBL/GenBank/DDBJ databases">
        <title>The Triticum urartu genome reveals the dynamic nature of wheat genome evolution.</title>
        <authorList>
            <person name="Ling H."/>
            <person name="Ma B."/>
            <person name="Shi X."/>
            <person name="Liu H."/>
            <person name="Dong L."/>
            <person name="Sun H."/>
            <person name="Cao Y."/>
            <person name="Gao Q."/>
            <person name="Zheng S."/>
            <person name="Li Y."/>
            <person name="Yu Y."/>
            <person name="Du H."/>
            <person name="Qi M."/>
            <person name="Li Y."/>
            <person name="Yu H."/>
            <person name="Cui Y."/>
            <person name="Wang N."/>
            <person name="Chen C."/>
            <person name="Wu H."/>
            <person name="Zhao Y."/>
            <person name="Zhang J."/>
            <person name="Li Y."/>
            <person name="Zhou W."/>
            <person name="Zhang B."/>
            <person name="Hu W."/>
            <person name="Eijk M."/>
            <person name="Tang J."/>
            <person name="Witsenboer H."/>
            <person name="Zhao S."/>
            <person name="Li Z."/>
            <person name="Zhang A."/>
            <person name="Wang D."/>
            <person name="Liang C."/>
        </authorList>
    </citation>
    <scope>NUCLEOTIDE SEQUENCE [LARGE SCALE GENOMIC DNA]</scope>
    <source>
        <strain evidence="15">cv. G1812</strain>
    </source>
</reference>
<evidence type="ECO:0000256" key="6">
    <source>
        <dbReference type="ARBA" id="ARBA00022729"/>
    </source>
</evidence>
<comment type="subcellular location">
    <subcellularLocation>
        <location evidence="1">Cell membrane</location>
        <topology evidence="1">Single-pass type I membrane protein</topology>
    </subcellularLocation>
</comment>
<keyword evidence="10" id="KW-0675">Receptor</keyword>
<reference evidence="16" key="1">
    <citation type="journal article" date="2013" name="Nature">
        <title>Draft genome of the wheat A-genome progenitor Triticum urartu.</title>
        <authorList>
            <person name="Ling H.Q."/>
            <person name="Zhao S."/>
            <person name="Liu D."/>
            <person name="Wang J."/>
            <person name="Sun H."/>
            <person name="Zhang C."/>
            <person name="Fan H."/>
            <person name="Li D."/>
            <person name="Dong L."/>
            <person name="Tao Y."/>
            <person name="Gao C."/>
            <person name="Wu H."/>
            <person name="Li Y."/>
            <person name="Cui Y."/>
            <person name="Guo X."/>
            <person name="Zheng S."/>
            <person name="Wang B."/>
            <person name="Yu K."/>
            <person name="Liang Q."/>
            <person name="Yang W."/>
            <person name="Lou X."/>
            <person name="Chen J."/>
            <person name="Feng M."/>
            <person name="Jian J."/>
            <person name="Zhang X."/>
            <person name="Luo G."/>
            <person name="Jiang Y."/>
            <person name="Liu J."/>
            <person name="Wang Z."/>
            <person name="Sha Y."/>
            <person name="Zhang B."/>
            <person name="Wu H."/>
            <person name="Tang D."/>
            <person name="Shen Q."/>
            <person name="Xue P."/>
            <person name="Zou S."/>
            <person name="Wang X."/>
            <person name="Liu X."/>
            <person name="Wang F."/>
            <person name="Yang Y."/>
            <person name="An X."/>
            <person name="Dong Z."/>
            <person name="Zhang K."/>
            <person name="Zhang X."/>
            <person name="Luo M.C."/>
            <person name="Dvorak J."/>
            <person name="Tong Y."/>
            <person name="Wang J."/>
            <person name="Yang H."/>
            <person name="Li Z."/>
            <person name="Wang D."/>
            <person name="Zhang A."/>
            <person name="Wang J."/>
        </authorList>
    </citation>
    <scope>NUCLEOTIDE SEQUENCE</scope>
    <source>
        <strain evidence="16">cv. G1812</strain>
    </source>
</reference>
<dbReference type="EnsemblPlants" id="TuG1812G0300001136.01.T01">
    <property type="protein sequence ID" value="TuG1812G0300001136.01.T01.cds451134"/>
    <property type="gene ID" value="TuG1812G0300001136.01"/>
</dbReference>
<dbReference type="PANTHER" id="PTHR48061:SF48">
    <property type="entry name" value="OS01G0162500 PROTEIN"/>
    <property type="match status" value="1"/>
</dbReference>
<dbReference type="Pfam" id="PF08263">
    <property type="entry name" value="LRRNT_2"/>
    <property type="match status" value="1"/>
</dbReference>
<evidence type="ECO:0000256" key="11">
    <source>
        <dbReference type="ARBA" id="ARBA00023180"/>
    </source>
</evidence>
<keyword evidence="4" id="KW-0433">Leucine-rich repeat</keyword>
<dbReference type="InterPro" id="IPR032675">
    <property type="entry name" value="LRR_dom_sf"/>
</dbReference>
<evidence type="ECO:0000259" key="14">
    <source>
        <dbReference type="Pfam" id="PF08263"/>
    </source>
</evidence>
<evidence type="ECO:0000256" key="7">
    <source>
        <dbReference type="ARBA" id="ARBA00022737"/>
    </source>
</evidence>
<dbReference type="InterPro" id="IPR003591">
    <property type="entry name" value="Leu-rich_rpt_typical-subtyp"/>
</dbReference>
<feature type="transmembrane region" description="Helical" evidence="12">
    <location>
        <begin position="985"/>
        <end position="1009"/>
    </location>
</feature>
<reference evidence="15" key="3">
    <citation type="submission" date="2022-06" db="UniProtKB">
        <authorList>
            <consortium name="EnsemblPlants"/>
        </authorList>
    </citation>
    <scope>IDENTIFICATION</scope>
</reference>
<dbReference type="Gramene" id="TuG1812G0300001136.01.T01">
    <property type="protein sequence ID" value="TuG1812G0300001136.01.T01.cds451134"/>
    <property type="gene ID" value="TuG1812G0300001136.01"/>
</dbReference>
<keyword evidence="5 12" id="KW-0812">Transmembrane</keyword>
<keyword evidence="9 12" id="KW-0472">Membrane</keyword>
<dbReference type="InterPro" id="IPR046956">
    <property type="entry name" value="RLP23-like"/>
</dbReference>
<sequence length="1015" mass="111331">MACPKSFRSLLLLLQLQLVVVAVNSLLPSEATFTHHAMSSPECLPDQASALLRLKRSFSATNHSTIAFRSWKAGTDCCRWEGVRCHGSTGCVSSLDLGDRGLESPNLDLSLFELTSLRYLNLAGNDFRMSEIPSIGFERLTKLTHLNLSATNFSGQVPRSIGRLTNLVSLDLSFRFEPSIGPFHVDGKFPADITRQGQLTLPNLTAILANMGGLRELHLGFVDLSGQGGEWCTALARYTLNLRVLSMPYCELTGPICGSIAGLQCLSVIDLQHNHLTGPFLEFFAEYSSLSVLQLGYNDLHGWVPPSIFQHKRLVTIDLQQIPGLSGTLPHFSTDSNLENLLIGNTNFSGAIPSSISNLKSLKKLGLGAQGFAGDLPSSISELKFLSSLQVSGLEVVGSMPPWITNLTSLEVLEFSLCGLHGPVPSSICELSKLRILSVYSCNFSGKIPPCIFNLTQLDTLLLHSNNFSGEVELNSLWKLPSLSNLKLSNNKLNVIDGEDITSSVSFPNIKFLELASCNISKFPNVLKHLPGIYVIDLSNNQIQGVVPQWVRETWSNSHLFYLNLSHNIFTSVGYDSFLPLGPVDVLDLSFNMFKGPIPIPRSSGSVLDFSCNHFSSMPHNISTQLEKTAIFKASGNQLSQDILLYFCGTKIQFLDLSNNILHGTIPSCLMKDGNALKVLNLKQNQLQGEMPHDVNNNCMLEVLDFSGNWIQGQLPRSLSCCKKLEVLDVGNNRINDSFPCWMSGPPGLQVLVLNSNEFFGQVAPSVANNKNNCQFPRLRILDLASNNFSGTLTEDWLMNLKSMMVDTSNGISAMKYTFELQRLQQEYQVATTLTYKGYSITLPKISRTLVHIDVSNNAFHGSIPQAIGDLGLLNILNMSHNSLTEGIPSQLGRLKKLESLDLSSNELTGVIPQELASLDFLGTLNFSNNKLEGRIPGSPHFQSFSNSSFLRNDGLCGTPLSKECSNDTRPYTTVHPSKENPTNMVLFLFSGLGFGVGFAVVIIGTWVLPIRKKS</sequence>
<dbReference type="SUPFAM" id="SSF52047">
    <property type="entry name" value="RNI-like"/>
    <property type="match status" value="2"/>
</dbReference>
<accession>A0A8R7PPZ4</accession>
<dbReference type="FunFam" id="3.80.10.10:FF:000213">
    <property type="entry name" value="Tyrosine-sulfated glycopeptide receptor 1"/>
    <property type="match status" value="1"/>
</dbReference>
<evidence type="ECO:0000256" key="3">
    <source>
        <dbReference type="ARBA" id="ARBA00022475"/>
    </source>
</evidence>
<evidence type="ECO:0000256" key="9">
    <source>
        <dbReference type="ARBA" id="ARBA00023136"/>
    </source>
</evidence>
<dbReference type="GO" id="GO:0005886">
    <property type="term" value="C:plasma membrane"/>
    <property type="evidence" value="ECO:0007669"/>
    <property type="project" value="UniProtKB-SubCell"/>
</dbReference>
<name>A0A8R7PPZ4_TRIUA</name>
<proteinExistence type="inferred from homology"/>
<dbReference type="SUPFAM" id="SSF52058">
    <property type="entry name" value="L domain-like"/>
    <property type="match status" value="1"/>
</dbReference>
<keyword evidence="8 12" id="KW-1133">Transmembrane helix</keyword>
<evidence type="ECO:0000256" key="13">
    <source>
        <dbReference type="SAM" id="SignalP"/>
    </source>
</evidence>
<evidence type="ECO:0000256" key="4">
    <source>
        <dbReference type="ARBA" id="ARBA00022614"/>
    </source>
</evidence>
<dbReference type="Gene3D" id="3.80.10.10">
    <property type="entry name" value="Ribonuclease Inhibitor"/>
    <property type="match status" value="4"/>
</dbReference>